<proteinExistence type="predicted"/>
<comment type="caution">
    <text evidence="1">The sequence shown here is derived from an EMBL/GenBank/DDBJ whole genome shotgun (WGS) entry which is preliminary data.</text>
</comment>
<dbReference type="EMBL" id="JAFMYU010000021">
    <property type="protein sequence ID" value="MBO0933606.1"/>
    <property type="molecule type" value="Genomic_DNA"/>
</dbReference>
<name>A0A939GBG0_9BACT</name>
<protein>
    <submittedName>
        <fullName evidence="1">Uncharacterized protein</fullName>
    </submittedName>
</protein>
<organism evidence="1 2">
    <name type="scientific">Fibrella aquatilis</name>
    <dbReference type="NCBI Taxonomy" id="2817059"/>
    <lineage>
        <taxon>Bacteria</taxon>
        <taxon>Pseudomonadati</taxon>
        <taxon>Bacteroidota</taxon>
        <taxon>Cytophagia</taxon>
        <taxon>Cytophagales</taxon>
        <taxon>Spirosomataceae</taxon>
        <taxon>Fibrella</taxon>
    </lineage>
</organism>
<sequence length="52" mass="5958">MATLVARPKSIAQQMLEDKQKIEQYFQDPNAHPKPDHIKFVKPFTLPPAGKQ</sequence>
<dbReference type="Proteomes" id="UP000664795">
    <property type="component" value="Unassembled WGS sequence"/>
</dbReference>
<dbReference type="RefSeq" id="WP_207337571.1">
    <property type="nucleotide sequence ID" value="NZ_JAFMYU010000021.1"/>
</dbReference>
<dbReference type="AlphaFoldDB" id="A0A939GBG0"/>
<reference evidence="1 2" key="1">
    <citation type="submission" date="2021-03" db="EMBL/GenBank/DDBJ databases">
        <title>Fibrella sp. HMF5036 genome sequencing and assembly.</title>
        <authorList>
            <person name="Kang H."/>
            <person name="Kim H."/>
            <person name="Bae S."/>
            <person name="Joh K."/>
        </authorList>
    </citation>
    <scope>NUCLEOTIDE SEQUENCE [LARGE SCALE GENOMIC DNA]</scope>
    <source>
        <strain evidence="1 2">HMF5036</strain>
    </source>
</reference>
<accession>A0A939GBG0</accession>
<evidence type="ECO:0000313" key="1">
    <source>
        <dbReference type="EMBL" id="MBO0933606.1"/>
    </source>
</evidence>
<evidence type="ECO:0000313" key="2">
    <source>
        <dbReference type="Proteomes" id="UP000664795"/>
    </source>
</evidence>
<gene>
    <name evidence="1" type="ORF">J2I48_21535</name>
</gene>
<keyword evidence="2" id="KW-1185">Reference proteome</keyword>